<keyword evidence="5" id="KW-1185">Reference proteome</keyword>
<dbReference type="Pfam" id="PF03103">
    <property type="entry name" value="DUF243"/>
    <property type="match status" value="1"/>
</dbReference>
<feature type="non-terminal residue" evidence="4">
    <location>
        <position position="1"/>
    </location>
</feature>
<feature type="domain" description="DUF243" evidence="3">
    <location>
        <begin position="61"/>
        <end position="155"/>
    </location>
</feature>
<gene>
    <name evidence="4" type="ORF">MNOR_LOCUS34342</name>
</gene>
<feature type="non-terminal residue" evidence="4">
    <location>
        <position position="187"/>
    </location>
</feature>
<feature type="chain" id="PRO_5043797176" description="DUF243 domain-containing protein" evidence="2">
    <location>
        <begin position="19"/>
        <end position="187"/>
    </location>
</feature>
<evidence type="ECO:0000259" key="3">
    <source>
        <dbReference type="SMART" id="SM00690"/>
    </source>
</evidence>
<dbReference type="GO" id="GO:0008010">
    <property type="term" value="F:structural constituent of chitin-based larval cuticle"/>
    <property type="evidence" value="ECO:0007669"/>
    <property type="project" value="TreeGrafter"/>
</dbReference>
<evidence type="ECO:0000313" key="5">
    <source>
        <dbReference type="Proteomes" id="UP001497623"/>
    </source>
</evidence>
<dbReference type="PANTHER" id="PTHR31927:SF2">
    <property type="entry name" value="FI07246P-RELATED"/>
    <property type="match status" value="1"/>
</dbReference>
<dbReference type="GO" id="GO:0040003">
    <property type="term" value="P:chitin-based cuticle development"/>
    <property type="evidence" value="ECO:0007669"/>
    <property type="project" value="TreeGrafter"/>
</dbReference>
<dbReference type="EMBL" id="CAXKWB010052529">
    <property type="protein sequence ID" value="CAL4173010.1"/>
    <property type="molecule type" value="Genomic_DNA"/>
</dbReference>
<dbReference type="PANTHER" id="PTHR31927">
    <property type="entry name" value="FI07246P-RELATED-RELATED"/>
    <property type="match status" value="1"/>
</dbReference>
<dbReference type="Proteomes" id="UP001497623">
    <property type="component" value="Unassembled WGS sequence"/>
</dbReference>
<feature type="region of interest" description="Disordered" evidence="1">
    <location>
        <begin position="16"/>
        <end position="41"/>
    </location>
</feature>
<name>A0AAV2SAD1_MEGNR</name>
<proteinExistence type="predicted"/>
<organism evidence="4 5">
    <name type="scientific">Meganyctiphanes norvegica</name>
    <name type="common">Northern krill</name>
    <name type="synonym">Thysanopoda norvegica</name>
    <dbReference type="NCBI Taxonomy" id="48144"/>
    <lineage>
        <taxon>Eukaryota</taxon>
        <taxon>Metazoa</taxon>
        <taxon>Ecdysozoa</taxon>
        <taxon>Arthropoda</taxon>
        <taxon>Crustacea</taxon>
        <taxon>Multicrustacea</taxon>
        <taxon>Malacostraca</taxon>
        <taxon>Eumalacostraca</taxon>
        <taxon>Eucarida</taxon>
        <taxon>Euphausiacea</taxon>
        <taxon>Euphausiidae</taxon>
        <taxon>Meganyctiphanes</taxon>
    </lineage>
</organism>
<protein>
    <recommendedName>
        <fullName evidence="3">DUF243 domain-containing protein</fullName>
    </recommendedName>
</protein>
<sequence length="187" mass="20077">CVCLFFFANAVAAPEGYGQPQPTKPPPHPMPPMYSNGNGGAAMEECGKGEIRHVDGKCTRLEVSRSIYVYHAPEQEESYLPAPEVPAPKIEVDIVFVKAPEAAEEAEPIVVPPPQKKTLVYVLSKNQEAEVQKVIEFPTAPKQKPEVFYVNYNEGENLELPGGISLEDALGAASQSGKEIDGGAKGG</sequence>
<reference evidence="4 5" key="1">
    <citation type="submission" date="2024-05" db="EMBL/GenBank/DDBJ databases">
        <authorList>
            <person name="Wallberg A."/>
        </authorList>
    </citation>
    <scope>NUCLEOTIDE SEQUENCE [LARGE SCALE GENOMIC DNA]</scope>
</reference>
<dbReference type="SMART" id="SM00690">
    <property type="entry name" value="DM5"/>
    <property type="match status" value="1"/>
</dbReference>
<evidence type="ECO:0000256" key="2">
    <source>
        <dbReference type="SAM" id="SignalP"/>
    </source>
</evidence>
<evidence type="ECO:0000256" key="1">
    <source>
        <dbReference type="SAM" id="MobiDB-lite"/>
    </source>
</evidence>
<dbReference type="AlphaFoldDB" id="A0AAV2SAD1"/>
<feature type="compositionally biased region" description="Pro residues" evidence="1">
    <location>
        <begin position="22"/>
        <end position="32"/>
    </location>
</feature>
<feature type="signal peptide" evidence="2">
    <location>
        <begin position="1"/>
        <end position="18"/>
    </location>
</feature>
<dbReference type="GO" id="GO:0062129">
    <property type="term" value="C:chitin-based extracellular matrix"/>
    <property type="evidence" value="ECO:0007669"/>
    <property type="project" value="TreeGrafter"/>
</dbReference>
<accession>A0AAV2SAD1</accession>
<evidence type="ECO:0000313" key="4">
    <source>
        <dbReference type="EMBL" id="CAL4173010.1"/>
    </source>
</evidence>
<keyword evidence="2" id="KW-0732">Signal</keyword>
<dbReference type="InterPro" id="IPR004145">
    <property type="entry name" value="DUF243"/>
</dbReference>
<comment type="caution">
    <text evidence="4">The sequence shown here is derived from an EMBL/GenBank/DDBJ whole genome shotgun (WGS) entry which is preliminary data.</text>
</comment>